<dbReference type="GO" id="GO:0008760">
    <property type="term" value="F:UDP-N-acetylglucosamine 1-carboxyvinyltransferase activity"/>
    <property type="evidence" value="ECO:0007669"/>
    <property type="project" value="UniProtKB-EC"/>
</dbReference>
<dbReference type="PANTHER" id="PTHR43783">
    <property type="entry name" value="UDP-N-ACETYLGLUCOSAMINE 1-CARBOXYVINYLTRANSFERASE"/>
    <property type="match status" value="1"/>
</dbReference>
<feature type="binding site" evidence="12">
    <location>
        <begin position="22"/>
        <end position="23"/>
    </location>
    <ligand>
        <name>phosphoenolpyruvate</name>
        <dbReference type="ChEBI" id="CHEBI:58702"/>
    </ligand>
</feature>
<evidence type="ECO:0000256" key="8">
    <source>
        <dbReference type="ARBA" id="ARBA00023306"/>
    </source>
</evidence>
<organism evidence="14 15">
    <name type="scientific">Hominisplanchenecus faecis</name>
    <dbReference type="NCBI Taxonomy" id="2885351"/>
    <lineage>
        <taxon>Bacteria</taxon>
        <taxon>Bacillati</taxon>
        <taxon>Bacillota</taxon>
        <taxon>Clostridia</taxon>
        <taxon>Lachnospirales</taxon>
        <taxon>Lachnospiraceae</taxon>
        <taxon>Hominisplanchenecus</taxon>
    </lineage>
</organism>
<reference evidence="14 15" key="1">
    <citation type="submission" date="2021-10" db="EMBL/GenBank/DDBJ databases">
        <title>Anaerobic single-cell dispensing facilitates the cultivation of human gut bacteria.</title>
        <authorList>
            <person name="Afrizal A."/>
        </authorList>
    </citation>
    <scope>NUCLEOTIDE SEQUENCE [LARGE SCALE GENOMIC DNA]</scope>
    <source>
        <strain evidence="14 15">CLA-AA-H246</strain>
    </source>
</reference>
<evidence type="ECO:0000256" key="6">
    <source>
        <dbReference type="ARBA" id="ARBA00022960"/>
    </source>
</evidence>
<evidence type="ECO:0000259" key="13">
    <source>
        <dbReference type="Pfam" id="PF00275"/>
    </source>
</evidence>
<evidence type="ECO:0000256" key="12">
    <source>
        <dbReference type="HAMAP-Rule" id="MF_00111"/>
    </source>
</evidence>
<dbReference type="CDD" id="cd01555">
    <property type="entry name" value="UdpNAET"/>
    <property type="match status" value="1"/>
</dbReference>
<evidence type="ECO:0000313" key="14">
    <source>
        <dbReference type="EMBL" id="MCC2149560.1"/>
    </source>
</evidence>
<dbReference type="Pfam" id="PF00275">
    <property type="entry name" value="EPSP_synthase"/>
    <property type="match status" value="1"/>
</dbReference>
<dbReference type="EMBL" id="JAJEQE010000033">
    <property type="protein sequence ID" value="MCC2149560.1"/>
    <property type="molecule type" value="Genomic_DNA"/>
</dbReference>
<dbReference type="SUPFAM" id="SSF55205">
    <property type="entry name" value="EPT/RTPC-like"/>
    <property type="match status" value="1"/>
</dbReference>
<dbReference type="InterPro" id="IPR036968">
    <property type="entry name" value="Enolpyruvate_Tfrase_sf"/>
</dbReference>
<feature type="binding site" evidence="12">
    <location>
        <position position="305"/>
    </location>
    <ligand>
        <name>UDP-N-acetyl-alpha-D-glucosamine</name>
        <dbReference type="ChEBI" id="CHEBI:57705"/>
    </ligand>
</feature>
<accession>A0ABS8EWI9</accession>
<dbReference type="NCBIfam" id="NF006873">
    <property type="entry name" value="PRK09369.1"/>
    <property type="match status" value="1"/>
</dbReference>
<feature type="binding site" evidence="12">
    <location>
        <position position="327"/>
    </location>
    <ligand>
        <name>UDP-N-acetyl-alpha-D-glucosamine</name>
        <dbReference type="ChEBI" id="CHEBI:57705"/>
    </ligand>
</feature>
<dbReference type="Gene3D" id="3.65.10.10">
    <property type="entry name" value="Enolpyruvate transferase domain"/>
    <property type="match status" value="2"/>
</dbReference>
<name>A0ABS8EWI9_9FIRM</name>
<keyword evidence="6 12" id="KW-0133">Cell shape</keyword>
<dbReference type="RefSeq" id="WP_248835592.1">
    <property type="nucleotide sequence ID" value="NZ_JAJEQE010000033.1"/>
</dbReference>
<evidence type="ECO:0000256" key="11">
    <source>
        <dbReference type="ARBA" id="ARBA00047527"/>
    </source>
</evidence>
<keyword evidence="4 12" id="KW-0132">Cell division</keyword>
<keyword evidence="15" id="KW-1185">Reference proteome</keyword>
<protein>
    <recommendedName>
        <fullName evidence="12">UDP-N-acetylglucosamine 1-carboxyvinyltransferase</fullName>
        <ecNumber evidence="12">2.5.1.7</ecNumber>
    </recommendedName>
    <alternativeName>
        <fullName evidence="12">Enoylpyruvate transferase</fullName>
    </alternativeName>
    <alternativeName>
        <fullName evidence="12">UDP-N-acetylglucosamine enolpyruvyl transferase</fullName>
        <shortName evidence="12">EPT</shortName>
    </alternativeName>
</protein>
<comment type="caution">
    <text evidence="14">The sequence shown here is derived from an EMBL/GenBank/DDBJ whole genome shotgun (WGS) entry which is preliminary data.</text>
</comment>
<dbReference type="InterPro" id="IPR013792">
    <property type="entry name" value="RNA3'P_cycl/enolpyr_Trfase_a/b"/>
</dbReference>
<evidence type="ECO:0000313" key="15">
    <source>
        <dbReference type="Proteomes" id="UP001299235"/>
    </source>
</evidence>
<feature type="active site" description="Proton donor" evidence="12">
    <location>
        <position position="116"/>
    </location>
</feature>
<dbReference type="PANTHER" id="PTHR43783:SF1">
    <property type="entry name" value="UDP-N-ACETYLGLUCOSAMINE 1-CARBOXYVINYLTRANSFERASE"/>
    <property type="match status" value="1"/>
</dbReference>
<comment type="similarity">
    <text evidence="10 12">Belongs to the EPSP synthase family. MurA subfamily.</text>
</comment>
<dbReference type="EC" id="2.5.1.7" evidence="12"/>
<dbReference type="NCBIfam" id="TIGR01072">
    <property type="entry name" value="murA"/>
    <property type="match status" value="1"/>
</dbReference>
<gene>
    <name evidence="12 14" type="primary">murA</name>
    <name evidence="14" type="ORF">LKD42_09880</name>
</gene>
<comment type="catalytic activity">
    <reaction evidence="11 12">
        <text>phosphoenolpyruvate + UDP-N-acetyl-alpha-D-glucosamine = UDP-N-acetyl-3-O-(1-carboxyvinyl)-alpha-D-glucosamine + phosphate</text>
        <dbReference type="Rhea" id="RHEA:18681"/>
        <dbReference type="ChEBI" id="CHEBI:43474"/>
        <dbReference type="ChEBI" id="CHEBI:57705"/>
        <dbReference type="ChEBI" id="CHEBI:58702"/>
        <dbReference type="ChEBI" id="CHEBI:68483"/>
        <dbReference type="EC" id="2.5.1.7"/>
    </reaction>
</comment>
<evidence type="ECO:0000256" key="1">
    <source>
        <dbReference type="ARBA" id="ARBA00004496"/>
    </source>
</evidence>
<evidence type="ECO:0000256" key="3">
    <source>
        <dbReference type="ARBA" id="ARBA00022490"/>
    </source>
</evidence>
<keyword evidence="7 12" id="KW-0573">Peptidoglycan synthesis</keyword>
<feature type="modified residue" description="2-(S-cysteinyl)pyruvic acid O-phosphothioketal" evidence="12">
    <location>
        <position position="116"/>
    </location>
</feature>
<comment type="pathway">
    <text evidence="2 12">Cell wall biogenesis; peptidoglycan biosynthesis.</text>
</comment>
<dbReference type="InterPro" id="IPR001986">
    <property type="entry name" value="Enolpyruvate_Tfrase_dom"/>
</dbReference>
<dbReference type="HAMAP" id="MF_00111">
    <property type="entry name" value="MurA"/>
    <property type="match status" value="1"/>
</dbReference>
<evidence type="ECO:0000256" key="10">
    <source>
        <dbReference type="ARBA" id="ARBA00038367"/>
    </source>
</evidence>
<comment type="caution">
    <text evidence="12">Lacks conserved residue(s) required for the propagation of feature annotation.</text>
</comment>
<feature type="binding site" evidence="12">
    <location>
        <position position="92"/>
    </location>
    <ligand>
        <name>UDP-N-acetyl-alpha-D-glucosamine</name>
        <dbReference type="ChEBI" id="CHEBI:57705"/>
    </ligand>
</feature>
<feature type="domain" description="Enolpyruvate transferase" evidence="13">
    <location>
        <begin position="7"/>
        <end position="403"/>
    </location>
</feature>
<comment type="function">
    <text evidence="12">Cell wall formation. Adds enolpyruvyl to UDP-N-acetylglucosamine.</text>
</comment>
<evidence type="ECO:0000256" key="4">
    <source>
        <dbReference type="ARBA" id="ARBA00022618"/>
    </source>
</evidence>
<evidence type="ECO:0000256" key="9">
    <source>
        <dbReference type="ARBA" id="ARBA00023316"/>
    </source>
</evidence>
<evidence type="ECO:0000256" key="5">
    <source>
        <dbReference type="ARBA" id="ARBA00022679"/>
    </source>
</evidence>
<keyword evidence="8 12" id="KW-0131">Cell cycle</keyword>
<proteinExistence type="inferred from homology"/>
<sequence>MEYFEITGGTPLHGSITLQGSKNAALPLMAASILHPGRTTLHHVPAIRDVDVMIEILENIGCTVQKDKGTLIIDAAKAEHFEIAASLGERMRSTIILLGSMLGRAGRAKMPFPGGCIIGMRPIDIHITSLGKMGAVFEETDGMLCAETDGLCGTRIHLRFPSVGATENVILAAVYARGRTRIENCAKEPEIAELCRFLREKGAKIEGEGTSCILVEGVSHLRDSTYTLMPDRIVAGTYLFAAAATRGEICLEGMRPSDMESVLDVLGRMGAVYENREDGFYLDGRKAINPLPVVCTETYPGFPTDLQSQLLATLCVARGRSVIRECIFEERFRIAPWLNRMGADVTTDGREAVIEGKAHLSGQMVKAQELRGGAALVIAALMAQGITRVYGSAFIERGYEDLAGDLRKLGAVISKKKAER</sequence>
<evidence type="ECO:0000256" key="2">
    <source>
        <dbReference type="ARBA" id="ARBA00004752"/>
    </source>
</evidence>
<keyword evidence="9 12" id="KW-0961">Cell wall biogenesis/degradation</keyword>
<keyword evidence="12" id="KW-0670">Pyruvate</keyword>
<dbReference type="Proteomes" id="UP001299235">
    <property type="component" value="Unassembled WGS sequence"/>
</dbReference>
<keyword evidence="5 12" id="KW-0808">Transferase</keyword>
<dbReference type="InterPro" id="IPR050068">
    <property type="entry name" value="MurA_subfamily"/>
</dbReference>
<evidence type="ECO:0000256" key="7">
    <source>
        <dbReference type="ARBA" id="ARBA00022984"/>
    </source>
</evidence>
<keyword evidence="3 12" id="KW-0963">Cytoplasm</keyword>
<comment type="subcellular location">
    <subcellularLocation>
        <location evidence="1 12">Cytoplasm</location>
    </subcellularLocation>
</comment>
<dbReference type="InterPro" id="IPR005750">
    <property type="entry name" value="UDP_GlcNAc_COvinyl_MurA"/>
</dbReference>